<proteinExistence type="predicted"/>
<accession>A0ABP0E3A7</accession>
<feature type="region of interest" description="Disordered" evidence="1">
    <location>
        <begin position="39"/>
        <end position="80"/>
    </location>
</feature>
<gene>
    <name evidence="2" type="ORF">SEPCBS119000_005741</name>
</gene>
<evidence type="ECO:0000313" key="2">
    <source>
        <dbReference type="EMBL" id="CAK7273595.1"/>
    </source>
</evidence>
<evidence type="ECO:0000256" key="1">
    <source>
        <dbReference type="SAM" id="MobiDB-lite"/>
    </source>
</evidence>
<feature type="compositionally biased region" description="Basic and acidic residues" evidence="1">
    <location>
        <begin position="206"/>
        <end position="224"/>
    </location>
</feature>
<name>A0ABP0E3A7_9PEZI</name>
<evidence type="ECO:0000313" key="3">
    <source>
        <dbReference type="Proteomes" id="UP001642502"/>
    </source>
</evidence>
<protein>
    <submittedName>
        <fullName evidence="2">Uncharacterized protein</fullName>
    </submittedName>
</protein>
<organism evidence="2 3">
    <name type="scientific">Sporothrix epigloea</name>
    <dbReference type="NCBI Taxonomy" id="1892477"/>
    <lineage>
        <taxon>Eukaryota</taxon>
        <taxon>Fungi</taxon>
        <taxon>Dikarya</taxon>
        <taxon>Ascomycota</taxon>
        <taxon>Pezizomycotina</taxon>
        <taxon>Sordariomycetes</taxon>
        <taxon>Sordariomycetidae</taxon>
        <taxon>Ophiostomatales</taxon>
        <taxon>Ophiostomataceae</taxon>
        <taxon>Sporothrix</taxon>
    </lineage>
</organism>
<feature type="compositionally biased region" description="Basic residues" evidence="1">
    <location>
        <begin position="60"/>
        <end position="70"/>
    </location>
</feature>
<feature type="region of interest" description="Disordered" evidence="1">
    <location>
        <begin position="344"/>
        <end position="367"/>
    </location>
</feature>
<feature type="region of interest" description="Disordered" evidence="1">
    <location>
        <begin position="383"/>
        <end position="409"/>
    </location>
</feature>
<reference evidence="2 3" key="1">
    <citation type="submission" date="2024-01" db="EMBL/GenBank/DDBJ databases">
        <authorList>
            <person name="Allen C."/>
            <person name="Tagirdzhanova G."/>
        </authorList>
    </citation>
    <scope>NUCLEOTIDE SEQUENCE [LARGE SCALE GENOMIC DNA]</scope>
    <source>
        <strain evidence="2 3">CBS 119000</strain>
    </source>
</reference>
<feature type="compositionally biased region" description="Polar residues" evidence="1">
    <location>
        <begin position="400"/>
        <end position="409"/>
    </location>
</feature>
<sequence>MRTQSPSRSWLGRSMCCGLHFSRLSQEGHNKLVLLQRSQRHATAGRPSKSGLTVPSTARPHPRRVSRSRSSRAANHTAAGARLSRWMTREQAPGRTSLFGRVAFHSRHGYARSDTSTLVETRPARPRSYSIRRQLRAAVFLAGRSSCRPQISAPTDFRHLESSTFVFPVETRTEEQPEQQAMAQESQPIENTASPPSPSTAPSQRDSAHHDDGDTDVREQRNDETTVSPRAVARGKSRGENKCALPAVPPQRPQRPVELESIRLGSFTSDRHEHHLENRSEGASPPVIPELSRLRSQSLPAVVGRVNDLPQPWMLFPSTFHETPTEQAVPADAPSFAERIRIERPQTAPPLRRGEQQRRPRAVMQSGSMTFAASIAAAASREIRTRASESRRGPIIDIASPSTAASNPCNSMDNLIDDHAGREPMTPSLPLIVRPPLRKKKSFFHETSRLSTYQGHSSADNDHTCALNFDSVTTTPALTLAATITTMATPMTTPALPSDAGAPFVAVADKVLSGHRG</sequence>
<dbReference type="Proteomes" id="UP001642502">
    <property type="component" value="Unassembled WGS sequence"/>
</dbReference>
<feature type="region of interest" description="Disordered" evidence="1">
    <location>
        <begin position="171"/>
        <end position="256"/>
    </location>
</feature>
<comment type="caution">
    <text evidence="2">The sequence shown here is derived from an EMBL/GenBank/DDBJ whole genome shotgun (WGS) entry which is preliminary data.</text>
</comment>
<feature type="compositionally biased region" description="Basic and acidic residues" evidence="1">
    <location>
        <begin position="383"/>
        <end position="394"/>
    </location>
</feature>
<keyword evidence="3" id="KW-1185">Reference proteome</keyword>
<feature type="compositionally biased region" description="Low complexity" evidence="1">
    <location>
        <begin position="178"/>
        <end position="194"/>
    </location>
</feature>
<dbReference type="EMBL" id="CAWUON010000116">
    <property type="protein sequence ID" value="CAK7273595.1"/>
    <property type="molecule type" value="Genomic_DNA"/>
</dbReference>